<dbReference type="InterPro" id="IPR037914">
    <property type="entry name" value="SpoVT-AbrB_sf"/>
</dbReference>
<evidence type="ECO:0000313" key="3">
    <source>
        <dbReference type="Proteomes" id="UP000260351"/>
    </source>
</evidence>
<comment type="caution">
    <text evidence="2">The sequence shown here is derived from an EMBL/GenBank/DDBJ whole genome shotgun (WGS) entry which is preliminary data.</text>
</comment>
<dbReference type="Proteomes" id="UP000260351">
    <property type="component" value="Unassembled WGS sequence"/>
</dbReference>
<proteinExistence type="predicted"/>
<dbReference type="Pfam" id="PF04014">
    <property type="entry name" value="MazE_antitoxin"/>
    <property type="match status" value="1"/>
</dbReference>
<protein>
    <submittedName>
        <fullName evidence="2">AbrB/MazE/SpoVT family DNA-binding domain-containing protein</fullName>
    </submittedName>
</protein>
<dbReference type="SMART" id="SM00966">
    <property type="entry name" value="SpoVT_AbrB"/>
    <property type="match status" value="1"/>
</dbReference>
<evidence type="ECO:0000259" key="1">
    <source>
        <dbReference type="SMART" id="SM00966"/>
    </source>
</evidence>
<reference evidence="2 3" key="1">
    <citation type="submission" date="2018-08" db="EMBL/GenBank/DDBJ databases">
        <title>Wenzhouxiangella salilacus sp. nov., a novel bacterium isolated from a saline lake in Xinjiang Province, China.</title>
        <authorList>
            <person name="Han S."/>
        </authorList>
    </citation>
    <scope>NUCLEOTIDE SEQUENCE [LARGE SCALE GENOMIC DNA]</scope>
    <source>
        <strain evidence="2 3">XDB06</strain>
    </source>
</reference>
<name>A0A3E1K5S0_9GAMM</name>
<keyword evidence="2" id="KW-0238">DNA-binding</keyword>
<gene>
    <name evidence="2" type="ORF">DZC52_13125</name>
</gene>
<dbReference type="EMBL" id="QUZK01000047">
    <property type="protein sequence ID" value="RFF29383.1"/>
    <property type="molecule type" value="Genomic_DNA"/>
</dbReference>
<dbReference type="GO" id="GO:0003677">
    <property type="term" value="F:DNA binding"/>
    <property type="evidence" value="ECO:0007669"/>
    <property type="project" value="UniProtKB-KW"/>
</dbReference>
<dbReference type="AlphaFoldDB" id="A0A3E1K5S0"/>
<dbReference type="SUPFAM" id="SSF89447">
    <property type="entry name" value="AbrB/MazE/MraZ-like"/>
    <property type="match status" value="1"/>
</dbReference>
<sequence>MTRKLKVSAIGNSTGVILPKDVLERLRVGRGDELMVRETPDGIVLSPYDPELARQMDAAEKIMRKRRNLLKKLAE</sequence>
<dbReference type="Gene3D" id="2.10.260.10">
    <property type="match status" value="1"/>
</dbReference>
<keyword evidence="3" id="KW-1185">Reference proteome</keyword>
<organism evidence="2 3">
    <name type="scientific">Wenzhouxiangella sediminis</name>
    <dbReference type="NCBI Taxonomy" id="1792836"/>
    <lineage>
        <taxon>Bacteria</taxon>
        <taxon>Pseudomonadati</taxon>
        <taxon>Pseudomonadota</taxon>
        <taxon>Gammaproteobacteria</taxon>
        <taxon>Chromatiales</taxon>
        <taxon>Wenzhouxiangellaceae</taxon>
        <taxon>Wenzhouxiangella</taxon>
    </lineage>
</organism>
<dbReference type="InterPro" id="IPR007159">
    <property type="entry name" value="SpoVT-AbrB_dom"/>
</dbReference>
<dbReference type="OrthoDB" id="5459182at2"/>
<dbReference type="NCBIfam" id="TIGR02609">
    <property type="entry name" value="doc_partner"/>
    <property type="match status" value="1"/>
</dbReference>
<dbReference type="InterPro" id="IPR013432">
    <property type="entry name" value="Doc_partner"/>
</dbReference>
<feature type="domain" description="SpoVT-AbrB" evidence="1">
    <location>
        <begin position="8"/>
        <end position="53"/>
    </location>
</feature>
<evidence type="ECO:0000313" key="2">
    <source>
        <dbReference type="EMBL" id="RFF29383.1"/>
    </source>
</evidence>
<dbReference type="RefSeq" id="WP_116651606.1">
    <property type="nucleotide sequence ID" value="NZ_QUZK01000047.1"/>
</dbReference>
<accession>A0A3E1K5S0</accession>